<dbReference type="NCBIfam" id="TIGR00197">
    <property type="entry name" value="yjeF_nterm"/>
    <property type="match status" value="1"/>
</dbReference>
<accession>A0ABW4XQ17</accession>
<comment type="catalytic activity">
    <reaction evidence="1 18 19">
        <text>(6R)-NADHX = (6S)-NADHX</text>
        <dbReference type="Rhea" id="RHEA:32215"/>
        <dbReference type="ChEBI" id="CHEBI:64074"/>
        <dbReference type="ChEBI" id="CHEBI:64075"/>
        <dbReference type="EC" id="5.1.99.6"/>
    </reaction>
</comment>
<comment type="function">
    <text evidence="14 19">Bifunctional enzyme that catalyzes the epimerization of the S- and R-forms of NAD(P)HX and the dehydration of the S-form of NAD(P)HX at the expense of ADP, which is converted to AMP. This allows the repair of both epimers of NAD(P)HX, a damaged form of NAD(P)H that is a result of enzymatic or heat-dependent hydration.</text>
</comment>
<keyword evidence="12 17" id="KW-0456">Lyase</keyword>
<dbReference type="PANTHER" id="PTHR12592">
    <property type="entry name" value="ATP-DEPENDENT (S)-NAD(P)H-HYDRATE DEHYDRATASE FAMILY MEMBER"/>
    <property type="match status" value="1"/>
</dbReference>
<comment type="cofactor">
    <cofactor evidence="17">
        <name>Mg(2+)</name>
        <dbReference type="ChEBI" id="CHEBI:18420"/>
    </cofactor>
</comment>
<comment type="similarity">
    <text evidence="4 19">In the C-terminal section; belongs to the NnrD/CARKD family.</text>
</comment>
<keyword evidence="6 17" id="KW-0547">Nucleotide-binding</keyword>
<dbReference type="SUPFAM" id="SSF53613">
    <property type="entry name" value="Ribokinase-like"/>
    <property type="match status" value="1"/>
</dbReference>
<dbReference type="Proteomes" id="UP001597380">
    <property type="component" value="Unassembled WGS sequence"/>
</dbReference>
<feature type="binding site" evidence="17">
    <location>
        <position position="270"/>
    </location>
    <ligand>
        <name>(6S)-NADPHX</name>
        <dbReference type="ChEBI" id="CHEBI:64076"/>
    </ligand>
</feature>
<dbReference type="PANTHER" id="PTHR12592:SF0">
    <property type="entry name" value="ATP-DEPENDENT (S)-NAD(P)H-HYDRATE DEHYDRATASE"/>
    <property type="match status" value="1"/>
</dbReference>
<comment type="similarity">
    <text evidence="18">Belongs to the NnrE/AIBP family.</text>
</comment>
<comment type="similarity">
    <text evidence="17">Belongs to the NnrD/CARKD family.</text>
</comment>
<feature type="binding site" evidence="17">
    <location>
        <begin position="417"/>
        <end position="421"/>
    </location>
    <ligand>
        <name>AMP</name>
        <dbReference type="ChEBI" id="CHEBI:456215"/>
    </ligand>
</feature>
<feature type="binding site" evidence="18">
    <location>
        <position position="168"/>
    </location>
    <ligand>
        <name>(6S)-NADPHX</name>
        <dbReference type="ChEBI" id="CHEBI:64076"/>
    </ligand>
</feature>
<feature type="binding site" evidence="18">
    <location>
        <begin position="139"/>
        <end position="145"/>
    </location>
    <ligand>
        <name>(6S)-NADPHX</name>
        <dbReference type="ChEBI" id="CHEBI:64076"/>
    </ligand>
</feature>
<dbReference type="NCBIfam" id="TIGR00196">
    <property type="entry name" value="yjeF_cterm"/>
    <property type="match status" value="1"/>
</dbReference>
<evidence type="ECO:0000256" key="13">
    <source>
        <dbReference type="ARBA" id="ARBA00023268"/>
    </source>
</evidence>
<comment type="catalytic activity">
    <reaction evidence="16 17 19">
        <text>(6S)-NADPHX + ADP = AMP + phosphate + NADPH + H(+)</text>
        <dbReference type="Rhea" id="RHEA:32235"/>
        <dbReference type="ChEBI" id="CHEBI:15378"/>
        <dbReference type="ChEBI" id="CHEBI:43474"/>
        <dbReference type="ChEBI" id="CHEBI:57783"/>
        <dbReference type="ChEBI" id="CHEBI:64076"/>
        <dbReference type="ChEBI" id="CHEBI:456215"/>
        <dbReference type="ChEBI" id="CHEBI:456216"/>
        <dbReference type="EC" id="4.2.1.136"/>
    </reaction>
</comment>
<evidence type="ECO:0000256" key="12">
    <source>
        <dbReference type="ARBA" id="ARBA00023239"/>
    </source>
</evidence>
<feature type="binding site" evidence="18">
    <location>
        <position position="135"/>
    </location>
    <ligand>
        <name>K(+)</name>
        <dbReference type="ChEBI" id="CHEBI:29103"/>
    </ligand>
</feature>
<feature type="binding site" evidence="17">
    <location>
        <position position="332"/>
    </location>
    <ligand>
        <name>(6S)-NADPHX</name>
        <dbReference type="ChEBI" id="CHEBI:64076"/>
    </ligand>
</feature>
<keyword evidence="9 18" id="KW-0630">Potassium</keyword>
<evidence type="ECO:0000256" key="9">
    <source>
        <dbReference type="ARBA" id="ARBA00022958"/>
    </source>
</evidence>
<dbReference type="PIRSF" id="PIRSF017184">
    <property type="entry name" value="Nnr"/>
    <property type="match status" value="1"/>
</dbReference>
<keyword evidence="11 18" id="KW-0413">Isomerase</keyword>
<dbReference type="PROSITE" id="PS51385">
    <property type="entry name" value="YJEF_N"/>
    <property type="match status" value="1"/>
</dbReference>
<gene>
    <name evidence="18" type="primary">nnrE</name>
    <name evidence="17" type="synonym">nnrD</name>
    <name evidence="22" type="ORF">ACFSJ3_11095</name>
</gene>
<dbReference type="Pfam" id="PF03853">
    <property type="entry name" value="YjeF_N"/>
    <property type="match status" value="1"/>
</dbReference>
<proteinExistence type="inferred from homology"/>
<feature type="domain" description="YjeF C-terminal" evidence="20">
    <location>
        <begin position="235"/>
        <end position="503"/>
    </location>
</feature>
<comment type="catalytic activity">
    <reaction evidence="2 18 19">
        <text>(6R)-NADPHX = (6S)-NADPHX</text>
        <dbReference type="Rhea" id="RHEA:32227"/>
        <dbReference type="ChEBI" id="CHEBI:64076"/>
        <dbReference type="ChEBI" id="CHEBI:64077"/>
        <dbReference type="EC" id="5.1.99.6"/>
    </reaction>
</comment>
<name>A0ABW4XQ17_9GAMM</name>
<feature type="binding site" evidence="18">
    <location>
        <position position="171"/>
    </location>
    <ligand>
        <name>K(+)</name>
        <dbReference type="ChEBI" id="CHEBI:29103"/>
    </ligand>
</feature>
<keyword evidence="7 17" id="KW-0067">ATP-binding</keyword>
<dbReference type="SUPFAM" id="SSF64153">
    <property type="entry name" value="YjeF N-terminal domain-like"/>
    <property type="match status" value="1"/>
</dbReference>
<dbReference type="InterPro" id="IPR004443">
    <property type="entry name" value="YjeF_N_dom"/>
</dbReference>
<evidence type="ECO:0000256" key="10">
    <source>
        <dbReference type="ARBA" id="ARBA00023027"/>
    </source>
</evidence>
<dbReference type="PROSITE" id="PS51383">
    <property type="entry name" value="YJEF_C_3"/>
    <property type="match status" value="1"/>
</dbReference>
<keyword evidence="8 17" id="KW-0521">NADP</keyword>
<evidence type="ECO:0000256" key="15">
    <source>
        <dbReference type="ARBA" id="ARBA00048238"/>
    </source>
</evidence>
<dbReference type="EC" id="4.2.1.136" evidence="19"/>
<evidence type="ECO:0000259" key="20">
    <source>
        <dbReference type="PROSITE" id="PS51383"/>
    </source>
</evidence>
<comment type="function">
    <text evidence="17">Catalyzes the dehydration of the S-form of NAD(P)HX at the expense of ADP, which is converted to AMP. Together with NAD(P)HX epimerase, which catalyzes the epimerization of the S- and R-forms, the enzyme allows the repair of both epimers of NAD(P)HX, a damaged form of NAD(P)H that is a result of enzymatic or heat-dependent hydration.</text>
</comment>
<dbReference type="HAMAP" id="MF_01965">
    <property type="entry name" value="NADHX_dehydratase"/>
    <property type="match status" value="1"/>
</dbReference>
<evidence type="ECO:0000256" key="6">
    <source>
        <dbReference type="ARBA" id="ARBA00022741"/>
    </source>
</evidence>
<keyword evidence="5 18" id="KW-0479">Metal-binding</keyword>
<feature type="binding site" evidence="18">
    <location>
        <position position="72"/>
    </location>
    <ligand>
        <name>K(+)</name>
        <dbReference type="ChEBI" id="CHEBI:29103"/>
    </ligand>
</feature>
<dbReference type="EC" id="5.1.99.6" evidence="19"/>
<evidence type="ECO:0000256" key="18">
    <source>
        <dbReference type="HAMAP-Rule" id="MF_01966"/>
    </source>
</evidence>
<keyword evidence="10 17" id="KW-0520">NAD</keyword>
<evidence type="ECO:0000256" key="19">
    <source>
        <dbReference type="PIRNR" id="PIRNR017184"/>
    </source>
</evidence>
<comment type="similarity">
    <text evidence="3 19">In the N-terminal section; belongs to the NnrE/AIBP family.</text>
</comment>
<evidence type="ECO:0000256" key="14">
    <source>
        <dbReference type="ARBA" id="ARBA00025153"/>
    </source>
</evidence>
<evidence type="ECO:0000256" key="11">
    <source>
        <dbReference type="ARBA" id="ARBA00023235"/>
    </source>
</evidence>
<evidence type="ECO:0000256" key="2">
    <source>
        <dbReference type="ARBA" id="ARBA00000909"/>
    </source>
</evidence>
<dbReference type="InterPro" id="IPR036652">
    <property type="entry name" value="YjeF_N_dom_sf"/>
</dbReference>
<comment type="function">
    <text evidence="18">Catalyzes the epimerization of the S- and R-forms of NAD(P)HX, a damaged form of NAD(P)H that is a result of enzymatic or heat-dependent hydration. This is a prerequisite for the S-specific NAD(P)H-hydrate dehydratase to allow the repair of both epimers of NAD(P)HX.</text>
</comment>
<feature type="binding site" evidence="17">
    <location>
        <position position="445"/>
    </location>
    <ligand>
        <name>AMP</name>
        <dbReference type="ChEBI" id="CHEBI:456215"/>
    </ligand>
</feature>
<comment type="subunit">
    <text evidence="17">Homotetramer.</text>
</comment>
<evidence type="ECO:0000313" key="22">
    <source>
        <dbReference type="EMBL" id="MFD2096533.1"/>
    </source>
</evidence>
<comment type="cofactor">
    <cofactor evidence="18 19">
        <name>K(+)</name>
        <dbReference type="ChEBI" id="CHEBI:29103"/>
    </cofactor>
    <text evidence="18 19">Binds 1 potassium ion per subunit.</text>
</comment>
<keyword evidence="23" id="KW-1185">Reference proteome</keyword>
<feature type="domain" description="YjeF N-terminal" evidence="21">
    <location>
        <begin position="23"/>
        <end position="225"/>
    </location>
</feature>
<evidence type="ECO:0000256" key="1">
    <source>
        <dbReference type="ARBA" id="ARBA00000013"/>
    </source>
</evidence>
<comment type="caution">
    <text evidence="18">Lacks conserved residue(s) required for the propagation of feature annotation.</text>
</comment>
<dbReference type="Pfam" id="PF01256">
    <property type="entry name" value="Carb_kinase"/>
    <property type="match status" value="1"/>
</dbReference>
<sequence length="503" mass="52689">MSKDDSKSQFKSLTYPLYRAADVKAYEGEAAQSVGLSLWDLMQRAGACAFLAMQSRWPLAKHILVLCGRGNNGGDGFVLARHALAEGLKVTLCQIGQSEQHMGQAGQAKAAYMAAGGEVVGWDAHLLEQADVVVDAMLGTGAKGPLRPPFDDVITTVNRSGVPVLAIDLPSGLNADTGFVESYAIQADTTVTFVGRKLGLYTGAAADFVGDVQFNDLGVGSAFTPLVSSRIGLTRRQNYTRLLRPRARVSHKGDYGRVTLVGGDQGYAGALVLSARSALRSGAGLIASITHPGHMTVMLAQQPEVMCLESSDADELVENRLNWADVVVIGPGLGRRTWGQNHLAATLKLPQPLVVDADALNLLANLEEIPRRDNWVLTPHPGEAARLLGCDIAEVEQDRYAAVSALQEKLGGVIVLKGPGTLICDGVNTLVATVGNPGMASGGMGDILCGIIGGLIAQGLTVSDAAALAVCIHGDAADMATTMGERGTCATDLLPHIRTLVNP</sequence>
<reference evidence="23" key="1">
    <citation type="journal article" date="2019" name="Int. J. Syst. Evol. Microbiol.">
        <title>The Global Catalogue of Microorganisms (GCM) 10K type strain sequencing project: providing services to taxonomists for standard genome sequencing and annotation.</title>
        <authorList>
            <consortium name="The Broad Institute Genomics Platform"/>
            <consortium name="The Broad Institute Genome Sequencing Center for Infectious Disease"/>
            <person name="Wu L."/>
            <person name="Ma J."/>
        </authorList>
    </citation>
    <scope>NUCLEOTIDE SEQUENCE [LARGE SCALE GENOMIC DNA]</scope>
    <source>
        <strain evidence="23">CGMCC 1.10992</strain>
    </source>
</reference>
<dbReference type="RefSeq" id="WP_345339081.1">
    <property type="nucleotide sequence ID" value="NZ_BAABLI010000008.1"/>
</dbReference>
<dbReference type="InterPro" id="IPR029056">
    <property type="entry name" value="Ribokinase-like"/>
</dbReference>
<protein>
    <recommendedName>
        <fullName evidence="19">Bifunctional NAD(P)H-hydrate repair enzyme</fullName>
    </recommendedName>
    <alternativeName>
        <fullName evidence="19">Nicotinamide nucleotide repair protein</fullName>
    </alternativeName>
    <domain>
        <recommendedName>
            <fullName evidence="19">ADP-dependent (S)-NAD(P)H-hydrate dehydratase</fullName>
            <ecNumber evidence="19">4.2.1.136</ecNumber>
        </recommendedName>
        <alternativeName>
            <fullName evidence="19">ADP-dependent NAD(P)HX dehydratase</fullName>
        </alternativeName>
    </domain>
    <domain>
        <recommendedName>
            <fullName evidence="19">NAD(P)H-hydrate epimerase</fullName>
            <ecNumber evidence="19">5.1.99.6</ecNumber>
        </recommendedName>
    </domain>
</protein>
<evidence type="ECO:0000313" key="23">
    <source>
        <dbReference type="Proteomes" id="UP001597380"/>
    </source>
</evidence>
<dbReference type="EMBL" id="JBHUHT010000012">
    <property type="protein sequence ID" value="MFD2096533.1"/>
    <property type="molecule type" value="Genomic_DNA"/>
</dbReference>
<feature type="binding site" evidence="18">
    <location>
        <begin position="71"/>
        <end position="75"/>
    </location>
    <ligand>
        <name>(6S)-NADPHX</name>
        <dbReference type="ChEBI" id="CHEBI:64076"/>
    </ligand>
</feature>
<evidence type="ECO:0000256" key="17">
    <source>
        <dbReference type="HAMAP-Rule" id="MF_01965"/>
    </source>
</evidence>
<evidence type="ECO:0000256" key="5">
    <source>
        <dbReference type="ARBA" id="ARBA00022723"/>
    </source>
</evidence>
<organism evidence="22 23">
    <name type="scientific">Corallincola platygyrae</name>
    <dbReference type="NCBI Taxonomy" id="1193278"/>
    <lineage>
        <taxon>Bacteria</taxon>
        <taxon>Pseudomonadati</taxon>
        <taxon>Pseudomonadota</taxon>
        <taxon>Gammaproteobacteria</taxon>
        <taxon>Alteromonadales</taxon>
        <taxon>Psychromonadaceae</taxon>
        <taxon>Corallincola</taxon>
    </lineage>
</organism>
<evidence type="ECO:0000256" key="16">
    <source>
        <dbReference type="ARBA" id="ARBA00049209"/>
    </source>
</evidence>
<dbReference type="InterPro" id="IPR030677">
    <property type="entry name" value="Nnr"/>
</dbReference>
<comment type="catalytic activity">
    <reaction evidence="15 17 19">
        <text>(6S)-NADHX + ADP = AMP + phosphate + NADH + H(+)</text>
        <dbReference type="Rhea" id="RHEA:32223"/>
        <dbReference type="ChEBI" id="CHEBI:15378"/>
        <dbReference type="ChEBI" id="CHEBI:43474"/>
        <dbReference type="ChEBI" id="CHEBI:57945"/>
        <dbReference type="ChEBI" id="CHEBI:64074"/>
        <dbReference type="ChEBI" id="CHEBI:456215"/>
        <dbReference type="ChEBI" id="CHEBI:456216"/>
        <dbReference type="EC" id="4.2.1.136"/>
    </reaction>
</comment>
<evidence type="ECO:0000256" key="8">
    <source>
        <dbReference type="ARBA" id="ARBA00022857"/>
    </source>
</evidence>
<dbReference type="Gene3D" id="3.40.1190.20">
    <property type="match status" value="1"/>
</dbReference>
<dbReference type="CDD" id="cd01171">
    <property type="entry name" value="YXKO-related"/>
    <property type="match status" value="1"/>
</dbReference>
<dbReference type="InterPro" id="IPR000631">
    <property type="entry name" value="CARKD"/>
</dbReference>
<comment type="caution">
    <text evidence="22">The sequence shown here is derived from an EMBL/GenBank/DDBJ whole genome shotgun (WGS) entry which is preliminary data.</text>
</comment>
<evidence type="ECO:0000256" key="7">
    <source>
        <dbReference type="ARBA" id="ARBA00022840"/>
    </source>
</evidence>
<keyword evidence="13" id="KW-0511">Multifunctional enzyme</keyword>
<feature type="binding site" evidence="17">
    <location>
        <position position="446"/>
    </location>
    <ligand>
        <name>(6S)-NADPHX</name>
        <dbReference type="ChEBI" id="CHEBI:64076"/>
    </ligand>
</feature>
<feature type="binding site" evidence="17">
    <location>
        <position position="380"/>
    </location>
    <ligand>
        <name>(6S)-NADPHX</name>
        <dbReference type="ChEBI" id="CHEBI:64076"/>
    </ligand>
</feature>
<evidence type="ECO:0000256" key="4">
    <source>
        <dbReference type="ARBA" id="ARBA00009524"/>
    </source>
</evidence>
<dbReference type="HAMAP" id="MF_01966">
    <property type="entry name" value="NADHX_epimerase"/>
    <property type="match status" value="1"/>
</dbReference>
<evidence type="ECO:0000256" key="3">
    <source>
        <dbReference type="ARBA" id="ARBA00006001"/>
    </source>
</evidence>
<evidence type="ECO:0000259" key="21">
    <source>
        <dbReference type="PROSITE" id="PS51385"/>
    </source>
</evidence>
<dbReference type="Gene3D" id="3.40.50.10260">
    <property type="entry name" value="YjeF N-terminal domain"/>
    <property type="match status" value="1"/>
</dbReference>